<gene>
    <name evidence="9" type="ORF">CLV97_1416</name>
</gene>
<evidence type="ECO:0000256" key="6">
    <source>
        <dbReference type="ARBA" id="ARBA00022989"/>
    </source>
</evidence>
<organism evidence="9 10">
    <name type="scientific">Planifilum fimeticola</name>
    <dbReference type="NCBI Taxonomy" id="201975"/>
    <lineage>
        <taxon>Bacteria</taxon>
        <taxon>Bacillati</taxon>
        <taxon>Bacillota</taxon>
        <taxon>Bacilli</taxon>
        <taxon>Bacillales</taxon>
        <taxon>Thermoactinomycetaceae</taxon>
        <taxon>Planifilum</taxon>
    </lineage>
</organism>
<evidence type="ECO:0000313" key="10">
    <source>
        <dbReference type="Proteomes" id="UP000237797"/>
    </source>
</evidence>
<dbReference type="Pfam" id="PF02028">
    <property type="entry name" value="BCCT"/>
    <property type="match status" value="1"/>
</dbReference>
<comment type="caution">
    <text evidence="9">The sequence shown here is derived from an EMBL/GenBank/DDBJ whole genome shotgun (WGS) entry which is preliminary data.</text>
</comment>
<dbReference type="PANTHER" id="PTHR30047:SF7">
    <property type="entry name" value="HIGH-AFFINITY CHOLINE TRANSPORT PROTEIN"/>
    <property type="match status" value="1"/>
</dbReference>
<dbReference type="EMBL" id="PVNE01000041">
    <property type="protein sequence ID" value="PRX38652.1"/>
    <property type="molecule type" value="Genomic_DNA"/>
</dbReference>
<feature type="transmembrane region" description="Helical" evidence="8">
    <location>
        <begin position="60"/>
        <end position="78"/>
    </location>
</feature>
<keyword evidence="7 8" id="KW-0472">Membrane</keyword>
<dbReference type="PANTHER" id="PTHR30047">
    <property type="entry name" value="HIGH-AFFINITY CHOLINE TRANSPORT PROTEIN-RELATED"/>
    <property type="match status" value="1"/>
</dbReference>
<dbReference type="GO" id="GO:0005886">
    <property type="term" value="C:plasma membrane"/>
    <property type="evidence" value="ECO:0007669"/>
    <property type="project" value="UniProtKB-SubCell"/>
</dbReference>
<evidence type="ECO:0000256" key="8">
    <source>
        <dbReference type="SAM" id="Phobius"/>
    </source>
</evidence>
<feature type="transmembrane region" description="Helical" evidence="8">
    <location>
        <begin position="336"/>
        <end position="355"/>
    </location>
</feature>
<evidence type="ECO:0000256" key="5">
    <source>
        <dbReference type="ARBA" id="ARBA00022692"/>
    </source>
</evidence>
<dbReference type="Proteomes" id="UP000237797">
    <property type="component" value="Unassembled WGS sequence"/>
</dbReference>
<feature type="transmembrane region" description="Helical" evidence="8">
    <location>
        <begin position="99"/>
        <end position="120"/>
    </location>
</feature>
<keyword evidence="4" id="KW-1003">Cell membrane</keyword>
<feature type="transmembrane region" description="Helical" evidence="8">
    <location>
        <begin position="244"/>
        <end position="266"/>
    </location>
</feature>
<evidence type="ECO:0000256" key="2">
    <source>
        <dbReference type="ARBA" id="ARBA00005658"/>
    </source>
</evidence>
<dbReference type="GO" id="GO:0022857">
    <property type="term" value="F:transmembrane transporter activity"/>
    <property type="evidence" value="ECO:0007669"/>
    <property type="project" value="InterPro"/>
</dbReference>
<protein>
    <submittedName>
        <fullName evidence="9">Choline-glycine betaine transporter</fullName>
    </submittedName>
</protein>
<feature type="transmembrane region" description="Helical" evidence="8">
    <location>
        <begin position="160"/>
        <end position="178"/>
    </location>
</feature>
<evidence type="ECO:0000256" key="1">
    <source>
        <dbReference type="ARBA" id="ARBA00004651"/>
    </source>
</evidence>
<sequence>MSRAVEKETTTTKSSSHHTRKGVFVPTFLVVGGAAVLGIVNNKLLADMSMNVFLGSLRNLGWLYQLLSIVTLGLIALVTFTRLGNIRLGGPDAKPKYSFATWFAMALTGGIATGVITYGVNEPIIYFGNIYGELDQTGVEPGTNVAAIYAIARSFYNWSFIPYAMYSLSGLIIAYMYFNRQKKLSVSASLIPLFGEKVTRGFWQNLIDTVSVLAIALGLASSLGAGLALVGSGIESIYGIDQGIVLWLMLTFVITATFTMSAIKGLDRGIRILSDINAKIFYILLILLFIMGPTVYMLRTSTAGLGYWLQHFWEWGLDPIDLGGEALVMWWTLYDWAIWIAYAPLMGIFLAVISYGRTIREFMIINWILPSVFGLVWFGIWGSTALHWQQKGITDLVATIKESGAVAGLWTFLSHLPLGAVLVPVVMVTLVLSFATAADSMTRTIASLCTSNIRHDEEPPNWQKLVWALSIGIISFVMVAYAGGEQGVDGVKYLAAAGGTTVLFLFLLQVISAIKLFFVDPKTKADTNR</sequence>
<evidence type="ECO:0000313" key="9">
    <source>
        <dbReference type="EMBL" id="PRX38652.1"/>
    </source>
</evidence>
<feature type="transmembrane region" description="Helical" evidence="8">
    <location>
        <begin position="278"/>
        <end position="298"/>
    </location>
</feature>
<keyword evidence="6 8" id="KW-1133">Transmembrane helix</keyword>
<comment type="similarity">
    <text evidence="2">Belongs to the BCCT transporter (TC 2.A.15) family.</text>
</comment>
<accession>A0A2T0LAR3</accession>
<feature type="transmembrane region" description="Helical" evidence="8">
    <location>
        <begin position="367"/>
        <end position="388"/>
    </location>
</feature>
<keyword evidence="10" id="KW-1185">Reference proteome</keyword>
<evidence type="ECO:0000256" key="7">
    <source>
        <dbReference type="ARBA" id="ARBA00023136"/>
    </source>
</evidence>
<feature type="transmembrane region" description="Helical" evidence="8">
    <location>
        <begin position="408"/>
        <end position="435"/>
    </location>
</feature>
<feature type="transmembrane region" description="Helical" evidence="8">
    <location>
        <begin position="21"/>
        <end position="40"/>
    </location>
</feature>
<dbReference type="RefSeq" id="WP_245891685.1">
    <property type="nucleotide sequence ID" value="NZ_PVNE01000041.1"/>
</dbReference>
<name>A0A2T0LAR3_9BACL</name>
<evidence type="ECO:0000256" key="4">
    <source>
        <dbReference type="ARBA" id="ARBA00022475"/>
    </source>
</evidence>
<feature type="transmembrane region" description="Helical" evidence="8">
    <location>
        <begin position="495"/>
        <end position="519"/>
    </location>
</feature>
<proteinExistence type="inferred from homology"/>
<comment type="subcellular location">
    <subcellularLocation>
        <location evidence="1">Cell membrane</location>
        <topology evidence="1">Multi-pass membrane protein</topology>
    </subcellularLocation>
</comment>
<dbReference type="AlphaFoldDB" id="A0A2T0LAR3"/>
<dbReference type="InterPro" id="IPR000060">
    <property type="entry name" value="BCCT_transptr"/>
</dbReference>
<feature type="transmembrane region" description="Helical" evidence="8">
    <location>
        <begin position="210"/>
        <end position="232"/>
    </location>
</feature>
<evidence type="ECO:0000256" key="3">
    <source>
        <dbReference type="ARBA" id="ARBA00022448"/>
    </source>
</evidence>
<keyword evidence="3" id="KW-0813">Transport</keyword>
<keyword evidence="5 8" id="KW-0812">Transmembrane</keyword>
<feature type="transmembrane region" description="Helical" evidence="8">
    <location>
        <begin position="465"/>
        <end position="483"/>
    </location>
</feature>
<reference evidence="9 10" key="1">
    <citation type="submission" date="2018-03" db="EMBL/GenBank/DDBJ databases">
        <title>Genomic Encyclopedia of Archaeal and Bacterial Type Strains, Phase II (KMG-II): from individual species to whole genera.</title>
        <authorList>
            <person name="Goeker M."/>
        </authorList>
    </citation>
    <scope>NUCLEOTIDE SEQUENCE [LARGE SCALE GENOMIC DNA]</scope>
    <source>
        <strain evidence="9 10">DSM 44946</strain>
    </source>
</reference>